<dbReference type="Proteomes" id="UP000243686">
    <property type="component" value="Unassembled WGS sequence"/>
</dbReference>
<protein>
    <submittedName>
        <fullName evidence="1">Uncharacterized protein</fullName>
    </submittedName>
</protein>
<proteinExistence type="predicted"/>
<dbReference type="AlphaFoldDB" id="A0A1S8WUL7"/>
<name>A0A1S8WUL7_OPIVI</name>
<accession>A0A1S8WUL7</accession>
<gene>
    <name evidence="1" type="ORF">X801_05910</name>
</gene>
<evidence type="ECO:0000313" key="2">
    <source>
        <dbReference type="Proteomes" id="UP000243686"/>
    </source>
</evidence>
<evidence type="ECO:0000313" key="1">
    <source>
        <dbReference type="EMBL" id="OON18239.1"/>
    </source>
</evidence>
<reference evidence="1 2" key="1">
    <citation type="submission" date="2015-03" db="EMBL/GenBank/DDBJ databases">
        <title>Draft genome of the nematode, Opisthorchis viverrini.</title>
        <authorList>
            <person name="Mitreva M."/>
        </authorList>
    </citation>
    <scope>NUCLEOTIDE SEQUENCE [LARGE SCALE GENOMIC DNA]</scope>
    <source>
        <strain evidence="1">Khon Kaen</strain>
    </source>
</reference>
<sequence>MSAHRPSVILAIVNGQNRQQASSPRRFAHLGGVMNRAAADPNSLERTRLYAAIKAIQPNSERRMQAIQFHATNFVTEENQLLCTHASFGVTILTEGYPWITYE</sequence>
<organism evidence="1 2">
    <name type="scientific">Opisthorchis viverrini</name>
    <name type="common">Southeast Asian liver fluke</name>
    <dbReference type="NCBI Taxonomy" id="6198"/>
    <lineage>
        <taxon>Eukaryota</taxon>
        <taxon>Metazoa</taxon>
        <taxon>Spiralia</taxon>
        <taxon>Lophotrochozoa</taxon>
        <taxon>Platyhelminthes</taxon>
        <taxon>Trematoda</taxon>
        <taxon>Digenea</taxon>
        <taxon>Opisthorchiida</taxon>
        <taxon>Opisthorchiata</taxon>
        <taxon>Opisthorchiidae</taxon>
        <taxon>Opisthorchis</taxon>
    </lineage>
</organism>
<keyword evidence="2" id="KW-1185">Reference proteome</keyword>
<dbReference type="EMBL" id="KV894397">
    <property type="protein sequence ID" value="OON18239.1"/>
    <property type="molecule type" value="Genomic_DNA"/>
</dbReference>